<keyword evidence="3" id="KW-1185">Reference proteome</keyword>
<proteinExistence type="predicted"/>
<reference evidence="2 3" key="1">
    <citation type="submission" date="2020-04" db="EMBL/GenBank/DDBJ databases">
        <authorList>
            <person name="Liu S."/>
        </authorList>
    </citation>
    <scope>NUCLEOTIDE SEQUENCE [LARGE SCALE GENOMIC DNA]</scope>
    <source>
        <strain evidence="2 3">CGMCC 1.15091</strain>
    </source>
</reference>
<evidence type="ECO:0000313" key="3">
    <source>
        <dbReference type="Proteomes" id="UP000523795"/>
    </source>
</evidence>
<keyword evidence="1" id="KW-1133">Transmembrane helix</keyword>
<keyword evidence="1" id="KW-0812">Transmembrane</keyword>
<feature type="transmembrane region" description="Helical" evidence="1">
    <location>
        <begin position="37"/>
        <end position="56"/>
    </location>
</feature>
<name>A0ABX1JQN4_9MICC</name>
<feature type="transmembrane region" description="Helical" evidence="1">
    <location>
        <begin position="89"/>
        <end position="111"/>
    </location>
</feature>
<dbReference type="Proteomes" id="UP000523795">
    <property type="component" value="Unassembled WGS sequence"/>
</dbReference>
<dbReference type="EMBL" id="JAAZSR010000265">
    <property type="protein sequence ID" value="NKX51612.1"/>
    <property type="molecule type" value="Genomic_DNA"/>
</dbReference>
<keyword evidence="1" id="KW-0472">Membrane</keyword>
<accession>A0ABX1JQN4</accession>
<sequence>MTQLRDGASGAAGTAVPAAPDAFRESLIRRELHSSRAVASIIAAFLLAALCLYLLLEVVLRAIGQPPWLLDHGGFAAWLHQLPGNVSPLILGTSGLLVLLAGLFFFLQAVLPGRL</sequence>
<evidence type="ECO:0008006" key="4">
    <source>
        <dbReference type="Google" id="ProtNLM"/>
    </source>
</evidence>
<comment type="caution">
    <text evidence="2">The sequence shown here is derived from an EMBL/GenBank/DDBJ whole genome shotgun (WGS) entry which is preliminary data.</text>
</comment>
<protein>
    <recommendedName>
        <fullName evidence="4">Phosphate ABC transporter permease subunit PstC</fullName>
    </recommendedName>
</protein>
<evidence type="ECO:0000256" key="1">
    <source>
        <dbReference type="SAM" id="Phobius"/>
    </source>
</evidence>
<feature type="non-terminal residue" evidence="2">
    <location>
        <position position="115"/>
    </location>
</feature>
<gene>
    <name evidence="2" type="ORF">HER39_13760</name>
</gene>
<organism evidence="2 3">
    <name type="scientific">Arthrobacter deserti</name>
    <dbReference type="NCBI Taxonomy" id="1742687"/>
    <lineage>
        <taxon>Bacteria</taxon>
        <taxon>Bacillati</taxon>
        <taxon>Actinomycetota</taxon>
        <taxon>Actinomycetes</taxon>
        <taxon>Micrococcales</taxon>
        <taxon>Micrococcaceae</taxon>
        <taxon>Arthrobacter</taxon>
    </lineage>
</organism>
<evidence type="ECO:0000313" key="2">
    <source>
        <dbReference type="EMBL" id="NKX51612.1"/>
    </source>
</evidence>